<proteinExistence type="predicted"/>
<name>A0ABN8ESK0_9BACT</name>
<dbReference type="EMBL" id="CAKLPY010000002">
    <property type="protein sequence ID" value="CAH0995935.1"/>
    <property type="molecule type" value="Genomic_DNA"/>
</dbReference>
<protein>
    <submittedName>
        <fullName evidence="3">LPS-assembly protein LptD</fullName>
    </submittedName>
</protein>
<dbReference type="RefSeq" id="WP_238806511.1">
    <property type="nucleotide sequence ID" value="NZ_CAKLPY010000002.1"/>
</dbReference>
<reference evidence="3" key="1">
    <citation type="submission" date="2021-12" db="EMBL/GenBank/DDBJ databases">
        <authorList>
            <person name="Rodrigo-Torres L."/>
            <person name="Arahal R. D."/>
            <person name="Lucena T."/>
        </authorList>
    </citation>
    <scope>NUCLEOTIDE SEQUENCE</scope>
    <source>
        <strain evidence="3">CECT 8858</strain>
    </source>
</reference>
<evidence type="ECO:0000256" key="1">
    <source>
        <dbReference type="SAM" id="MobiDB-lite"/>
    </source>
</evidence>
<dbReference type="PANTHER" id="PTHR30189">
    <property type="entry name" value="LPS-ASSEMBLY PROTEIN"/>
    <property type="match status" value="1"/>
</dbReference>
<sequence>MNIPIFTARFSVFISIFLFFSIHTFAQFPSGTGGRFSGFGTGNTGTKRASTTTPSRTASPFGNKLFEEKKDTTRVLIPDSLRSKESGLASTVQYIAEDSTVMDVTGEIINLYGKAKVTYGEIELQADFIQINWGKSEVFAHGLPDTTKKGDKVKGKPIFSQGGDKYNTDTIRYNFKSRKAVIKNIVTQQGEGFVTGEKVKKDANDDMYLVDAKYTTCNLKEPHFHIAAKKIKLVNKKQVISGPFNFVLSGIPLPIGLPFGFFPVPKNKEAGTSGIIMGSYGEDPNGRGFYFRDFGYYFAINEKIGAKIIGQIYSNGSLGLGIQSSYSKRYKYSGNLSFQYNFNKNKPEVVASDDKNTYTTKDFNLSWSHSPANKRPDRSFSSSVNLRSNGFNRNNVNTVDVSNYLSSTSNSSIQVGRTFGQKLVTSSGINVSQNFTTGQMDASLNYSLGLNQFNPFVPEKKQIGRWFESFRVGLNVSGGYQATNTRVNSITSYSDYKIVRQNDDGSYSSIEAKPLTNEEIRLRDANPLSLTVEERVLQKALQARLSNVRKLNSLDAINDILKDGQFRTTYSIPIALPNFKLARYINFTPSIALRGDIFTQSLSYKYIESENAVKIDTVKGFFPTYQTSVSGSMNTRVYGTYQFKGGGRLQAIRHTMAPSLSLSYAPDFTKNLFQYNVVRIDKSTDDAGKVTYDTLRKLLPKYPTLGASAGASGNISFNLTNQLEAKVRSKSDTAAKAFEKISLLDNLSLSTSYNLLALGDSMNLSNINLSGNTNLFKNLINLNMGATLDPYFYQEEPTAELRALNPAGRIRRFYKLQEVKGFQGLATLRSANIAISTRFSPATFNKDKPQPKNTQTNDPTMDAMRKFVAANPELYVDFTIPWTLNLSYNFNYNKQGLAKAQITQAITIQGDLSLTPKWKVGFNTGYDMQLKAPTLTNITLHRELHCWDMAFNWTPISGYSVRSSYSFTLNVRSALLQELKVSRRRQYYGTGGF</sequence>
<organism evidence="3 4">
    <name type="scientific">Emticicia aquatica</name>
    <dbReference type="NCBI Taxonomy" id="1681835"/>
    <lineage>
        <taxon>Bacteria</taxon>
        <taxon>Pseudomonadati</taxon>
        <taxon>Bacteroidota</taxon>
        <taxon>Cytophagia</taxon>
        <taxon>Cytophagales</taxon>
        <taxon>Leadbetterellaceae</taxon>
        <taxon>Emticicia</taxon>
    </lineage>
</organism>
<keyword evidence="4" id="KW-1185">Reference proteome</keyword>
<evidence type="ECO:0000313" key="3">
    <source>
        <dbReference type="EMBL" id="CAH0995935.1"/>
    </source>
</evidence>
<feature type="domain" description="LPS-assembly protein LptD central" evidence="2">
    <location>
        <begin position="239"/>
        <end position="791"/>
    </location>
</feature>
<dbReference type="InterPro" id="IPR045659">
    <property type="entry name" value="LptD_2"/>
</dbReference>
<gene>
    <name evidence="3" type="primary">lptD_1</name>
    <name evidence="3" type="ORF">EMA8858_02063</name>
</gene>
<dbReference type="Proteomes" id="UP000837932">
    <property type="component" value="Unassembled WGS sequence"/>
</dbReference>
<dbReference type="Pfam" id="PF19838">
    <property type="entry name" value="LptD_2"/>
    <property type="match status" value="1"/>
</dbReference>
<dbReference type="PANTHER" id="PTHR30189:SF1">
    <property type="entry name" value="LPS-ASSEMBLY PROTEIN LPTD"/>
    <property type="match status" value="1"/>
</dbReference>
<feature type="compositionally biased region" description="Low complexity" evidence="1">
    <location>
        <begin position="44"/>
        <end position="60"/>
    </location>
</feature>
<accession>A0ABN8ESK0</accession>
<dbReference type="InterPro" id="IPR050218">
    <property type="entry name" value="LptD"/>
</dbReference>
<feature type="region of interest" description="Disordered" evidence="1">
    <location>
        <begin position="40"/>
        <end position="61"/>
    </location>
</feature>
<comment type="caution">
    <text evidence="3">The sequence shown here is derived from an EMBL/GenBank/DDBJ whole genome shotgun (WGS) entry which is preliminary data.</text>
</comment>
<evidence type="ECO:0000259" key="2">
    <source>
        <dbReference type="Pfam" id="PF19838"/>
    </source>
</evidence>
<evidence type="ECO:0000313" key="4">
    <source>
        <dbReference type="Proteomes" id="UP000837932"/>
    </source>
</evidence>